<dbReference type="Gene3D" id="1.25.40.60">
    <property type="match status" value="1"/>
</dbReference>
<feature type="compositionally biased region" description="Low complexity" evidence="2">
    <location>
        <begin position="715"/>
        <end position="738"/>
    </location>
</feature>
<dbReference type="InterPro" id="IPR043154">
    <property type="entry name" value="Sec-1-like_dom1"/>
</dbReference>
<evidence type="ECO:0008006" key="5">
    <source>
        <dbReference type="Google" id="ProtNLM"/>
    </source>
</evidence>
<protein>
    <recommendedName>
        <fullName evidence="5">Sec1-like protein</fullName>
    </recommendedName>
</protein>
<dbReference type="STRING" id="933852.A0A0C3ANQ7"/>
<feature type="region of interest" description="Disordered" evidence="2">
    <location>
        <begin position="664"/>
        <end position="683"/>
    </location>
</feature>
<dbReference type="Proteomes" id="UP000054097">
    <property type="component" value="Unassembled WGS sequence"/>
</dbReference>
<reference evidence="4" key="2">
    <citation type="submission" date="2015-01" db="EMBL/GenBank/DDBJ databases">
        <title>Evolutionary Origins and Diversification of the Mycorrhizal Mutualists.</title>
        <authorList>
            <consortium name="DOE Joint Genome Institute"/>
            <consortium name="Mycorrhizal Genomics Consortium"/>
            <person name="Kohler A."/>
            <person name="Kuo A."/>
            <person name="Nagy L.G."/>
            <person name="Floudas D."/>
            <person name="Copeland A."/>
            <person name="Barry K.W."/>
            <person name="Cichocki N."/>
            <person name="Veneault-Fourrey C."/>
            <person name="LaButti K."/>
            <person name="Lindquist E.A."/>
            <person name="Lipzen A."/>
            <person name="Lundell T."/>
            <person name="Morin E."/>
            <person name="Murat C."/>
            <person name="Riley R."/>
            <person name="Ohm R."/>
            <person name="Sun H."/>
            <person name="Tunlid A."/>
            <person name="Henrissat B."/>
            <person name="Grigoriev I.V."/>
            <person name="Hibbett D.S."/>
            <person name="Martin F."/>
        </authorList>
    </citation>
    <scope>NUCLEOTIDE SEQUENCE [LARGE SCALE GENOMIC DNA]</scope>
    <source>
        <strain evidence="4">MAFF 305830</strain>
    </source>
</reference>
<dbReference type="Gene3D" id="3.40.50.2060">
    <property type="match status" value="1"/>
</dbReference>
<reference evidence="3 4" key="1">
    <citation type="submission" date="2014-04" db="EMBL/GenBank/DDBJ databases">
        <authorList>
            <consortium name="DOE Joint Genome Institute"/>
            <person name="Kuo A."/>
            <person name="Zuccaro A."/>
            <person name="Kohler A."/>
            <person name="Nagy L.G."/>
            <person name="Floudas D."/>
            <person name="Copeland A."/>
            <person name="Barry K.W."/>
            <person name="Cichocki N."/>
            <person name="Veneault-Fourrey C."/>
            <person name="LaButti K."/>
            <person name="Lindquist E.A."/>
            <person name="Lipzen A."/>
            <person name="Lundell T."/>
            <person name="Morin E."/>
            <person name="Murat C."/>
            <person name="Sun H."/>
            <person name="Tunlid A."/>
            <person name="Henrissat B."/>
            <person name="Grigoriev I.V."/>
            <person name="Hibbett D.S."/>
            <person name="Martin F."/>
            <person name="Nordberg H.P."/>
            <person name="Cantor M.N."/>
            <person name="Hua S.X."/>
        </authorList>
    </citation>
    <scope>NUCLEOTIDE SEQUENCE [LARGE SCALE GENOMIC DNA]</scope>
    <source>
        <strain evidence="3 4">MAFF 305830</strain>
    </source>
</reference>
<feature type="region of interest" description="Disordered" evidence="2">
    <location>
        <begin position="693"/>
        <end position="755"/>
    </location>
</feature>
<dbReference type="HOGENOM" id="CLU_009210_1_0_1"/>
<dbReference type="Pfam" id="PF00995">
    <property type="entry name" value="Sec1"/>
    <property type="match status" value="1"/>
</dbReference>
<gene>
    <name evidence="3" type="ORF">M408DRAFT_12481</name>
</gene>
<dbReference type="PANTHER" id="PTHR11679">
    <property type="entry name" value="VESICLE PROTEIN SORTING-ASSOCIATED"/>
    <property type="match status" value="1"/>
</dbReference>
<feature type="compositionally biased region" description="Pro residues" evidence="2">
    <location>
        <begin position="700"/>
        <end position="714"/>
    </location>
</feature>
<dbReference type="InterPro" id="IPR036045">
    <property type="entry name" value="Sec1-like_sf"/>
</dbReference>
<comment type="similarity">
    <text evidence="1">Belongs to the STXBP/unc-18/SEC1 family.</text>
</comment>
<sequence length="755" mass="84171">MSLIDVVRTRFLEAIAAVAPGQWKVLVVDEHAKRLLGANLKENDVLSERVTTIDLITSYRAPEPNMEAMYLVMPTTQNVDRIIKDFTDKQMYSGAWLHFTDRLTEKLLHRLGQSPANPFLQKVSDLYINFWAIESQAFSLYSPTHFFSMFSPPRTPSLQRSARDRLEEDLRFCARSIGNVCIQMNENPTIRYYLPSHHPAVGPLSVPHRPGHTQDNSAGSGGSRWKGALGVGSRVEYSNEDHLCRILAFMVQEELDMYKRMNPTWPEPSREGAGLAAHRPPSSLIITDRTMDMMAPFVHEFTYQAMANDLLPIANGSKFRYEYENSSGVKQTMTATLSESDSLWVQTRHLHIKETIDKVISDLKEFQEQNGVFMKAGTTSIDDVKDMLAGLPQFQEGQQQFSLHYNMAKQCMDLFVNEARKLASMANVEQNCATGVNPEGKTPKTLVEEMIPLLADTSVKSMDKVRVIALYIMYRDGVPDEDRRRLFEHSQLSRQERAAVDNLVSLGVRVTRAAGDKDTRRRLKNRFPDSDYDLSRFRPMLTTVLEDLVAGKLDPTVFPFAKDPMKSGPSSPTTAAPPAPAATSLRHKAVWAKPGARPAAGAAGRGHDNRQRIFVFVAGGMTYSEMRSAYELSNRLGKDIYIGSTHTITPEEFLGDLQTLDIGGQGSTSIPGGLPESSSAQQRPFQVYYDQKYMTKDEPPPPPKPSPLPPPPPASNSSGLLGLPISIGRSASPSPAVSESEKKGEEKKKKRFLGF</sequence>
<dbReference type="OrthoDB" id="2228at2759"/>
<evidence type="ECO:0000313" key="4">
    <source>
        <dbReference type="Proteomes" id="UP000054097"/>
    </source>
</evidence>
<evidence type="ECO:0000256" key="1">
    <source>
        <dbReference type="ARBA" id="ARBA00009884"/>
    </source>
</evidence>
<keyword evidence="4" id="KW-1185">Reference proteome</keyword>
<dbReference type="InterPro" id="IPR001619">
    <property type="entry name" value="Sec1-like"/>
</dbReference>
<dbReference type="Gene3D" id="3.90.830.10">
    <property type="entry name" value="Syntaxin Binding Protein 1, Chain A, domain 2"/>
    <property type="match status" value="1"/>
</dbReference>
<evidence type="ECO:0000256" key="2">
    <source>
        <dbReference type="SAM" id="MobiDB-lite"/>
    </source>
</evidence>
<dbReference type="SUPFAM" id="SSF56815">
    <property type="entry name" value="Sec1/munc18-like (SM) proteins"/>
    <property type="match status" value="1"/>
</dbReference>
<dbReference type="PIRSF" id="PIRSF005715">
    <property type="entry name" value="VPS45_Sec1"/>
    <property type="match status" value="1"/>
</dbReference>
<dbReference type="InterPro" id="IPR043127">
    <property type="entry name" value="Sec-1-like_dom3a"/>
</dbReference>
<name>A0A0C3ANQ7_SERVB</name>
<organism evidence="3 4">
    <name type="scientific">Serendipita vermifera MAFF 305830</name>
    <dbReference type="NCBI Taxonomy" id="933852"/>
    <lineage>
        <taxon>Eukaryota</taxon>
        <taxon>Fungi</taxon>
        <taxon>Dikarya</taxon>
        <taxon>Basidiomycota</taxon>
        <taxon>Agaricomycotina</taxon>
        <taxon>Agaricomycetes</taxon>
        <taxon>Sebacinales</taxon>
        <taxon>Serendipitaceae</taxon>
        <taxon>Serendipita</taxon>
    </lineage>
</organism>
<dbReference type="InterPro" id="IPR027482">
    <property type="entry name" value="Sec1-like_dom2"/>
</dbReference>
<dbReference type="AlphaFoldDB" id="A0A0C3ANQ7"/>
<dbReference type="EMBL" id="KN824376">
    <property type="protein sequence ID" value="KIM21649.1"/>
    <property type="molecule type" value="Genomic_DNA"/>
</dbReference>
<evidence type="ECO:0000313" key="3">
    <source>
        <dbReference type="EMBL" id="KIM21649.1"/>
    </source>
</evidence>
<dbReference type="GO" id="GO:0016192">
    <property type="term" value="P:vesicle-mediated transport"/>
    <property type="evidence" value="ECO:0007669"/>
    <property type="project" value="InterPro"/>
</dbReference>
<dbReference type="Gene3D" id="3.40.50.1910">
    <property type="match status" value="2"/>
</dbReference>
<accession>A0A0C3ANQ7</accession>
<proteinExistence type="inferred from homology"/>